<dbReference type="GO" id="GO:0016624">
    <property type="term" value="F:oxidoreductase activity, acting on the aldehyde or oxo group of donors, disulfide as acceptor"/>
    <property type="evidence" value="ECO:0007669"/>
    <property type="project" value="InterPro"/>
</dbReference>
<dbReference type="AlphaFoldDB" id="A0A1R1L9I5"/>
<evidence type="ECO:0000259" key="4">
    <source>
        <dbReference type="Pfam" id="PF00676"/>
    </source>
</evidence>
<dbReference type="CDD" id="cd02000">
    <property type="entry name" value="TPP_E1_PDC_ADC_BCADC"/>
    <property type="match status" value="1"/>
</dbReference>
<comment type="caution">
    <text evidence="5">The sequence shown here is derived from an EMBL/GenBank/DDBJ whole genome shotgun (WGS) entry which is preliminary data.</text>
</comment>
<comment type="cofactor">
    <cofactor evidence="1">
        <name>thiamine diphosphate</name>
        <dbReference type="ChEBI" id="CHEBI:58937"/>
    </cofactor>
</comment>
<dbReference type="NCBIfam" id="TIGR03181">
    <property type="entry name" value="PDH_E1_alph_x"/>
    <property type="match status" value="1"/>
</dbReference>
<keyword evidence="6" id="KW-1185">Reference proteome</keyword>
<evidence type="ECO:0000313" key="6">
    <source>
        <dbReference type="Proteomes" id="UP000187085"/>
    </source>
</evidence>
<dbReference type="Pfam" id="PF00676">
    <property type="entry name" value="E1_dh"/>
    <property type="match status" value="1"/>
</dbReference>
<evidence type="ECO:0000313" key="5">
    <source>
        <dbReference type="EMBL" id="OMH24183.1"/>
    </source>
</evidence>
<dbReference type="InterPro" id="IPR050771">
    <property type="entry name" value="Alpha-ketoacid_DH_E1_comp"/>
</dbReference>
<keyword evidence="2" id="KW-0560">Oxidoreductase</keyword>
<dbReference type="STRING" id="554083.BKD30_09885"/>
<accession>A0A1R1L9I5</accession>
<dbReference type="PANTHER" id="PTHR43380">
    <property type="entry name" value="2-OXOISOVALERATE DEHYDROGENASE SUBUNIT ALPHA, MITOCHONDRIAL"/>
    <property type="match status" value="1"/>
</dbReference>
<proteinExistence type="predicted"/>
<reference evidence="5 6" key="1">
    <citation type="submission" date="2016-12" db="EMBL/GenBank/DDBJ databases">
        <title>Draft genome of Tersicoccus phoenicis 1P05MA.</title>
        <authorList>
            <person name="Nakajima Y."/>
            <person name="Yoshizawa S."/>
            <person name="Nakamura K."/>
            <person name="Ogura Y."/>
            <person name="Hayashi T."/>
            <person name="Kogure K."/>
        </authorList>
    </citation>
    <scope>NUCLEOTIDE SEQUENCE [LARGE SCALE GENOMIC DNA]</scope>
    <source>
        <strain evidence="5 6">1p05MA</strain>
    </source>
</reference>
<evidence type="ECO:0000256" key="1">
    <source>
        <dbReference type="ARBA" id="ARBA00001964"/>
    </source>
</evidence>
<evidence type="ECO:0000256" key="2">
    <source>
        <dbReference type="ARBA" id="ARBA00023002"/>
    </source>
</evidence>
<feature type="domain" description="Dehydrogenase E1 component" evidence="4">
    <location>
        <begin position="59"/>
        <end position="318"/>
    </location>
</feature>
<dbReference type="Gene3D" id="3.40.50.970">
    <property type="match status" value="1"/>
</dbReference>
<protein>
    <submittedName>
        <fullName evidence="5">Pyruvate dehydrogenase (Acetyl-transferring) E1 component subunit alpha</fullName>
    </submittedName>
</protein>
<name>A0A1R1L9I5_9MICC</name>
<dbReference type="InterPro" id="IPR001017">
    <property type="entry name" value="DH_E1"/>
</dbReference>
<dbReference type="EMBL" id="MRDE01000064">
    <property type="protein sequence ID" value="OMH24183.1"/>
    <property type="molecule type" value="Genomic_DNA"/>
</dbReference>
<dbReference type="OrthoDB" id="9766715at2"/>
<dbReference type="InterPro" id="IPR029061">
    <property type="entry name" value="THDP-binding"/>
</dbReference>
<dbReference type="InterPro" id="IPR017596">
    <property type="entry name" value="PdhA/BkdA"/>
</dbReference>
<keyword evidence="3" id="KW-0786">Thiamine pyrophosphate</keyword>
<dbReference type="GO" id="GO:0009083">
    <property type="term" value="P:branched-chain amino acid catabolic process"/>
    <property type="evidence" value="ECO:0007669"/>
    <property type="project" value="TreeGrafter"/>
</dbReference>
<gene>
    <name evidence="5" type="ORF">BKD30_09885</name>
</gene>
<organism evidence="5 6">
    <name type="scientific">Tersicoccus phoenicis</name>
    <dbReference type="NCBI Taxonomy" id="554083"/>
    <lineage>
        <taxon>Bacteria</taxon>
        <taxon>Bacillati</taxon>
        <taxon>Actinomycetota</taxon>
        <taxon>Actinomycetes</taxon>
        <taxon>Micrococcales</taxon>
        <taxon>Micrococcaceae</taxon>
        <taxon>Tersicoccus</taxon>
    </lineage>
</organism>
<dbReference type="SUPFAM" id="SSF52518">
    <property type="entry name" value="Thiamin diphosphate-binding fold (THDP-binding)"/>
    <property type="match status" value="1"/>
</dbReference>
<sequence>MSAVSVNSVILDALNQGGQLVDDLVQLISPTGERRPNPGFDAVVDDIDDEALAAFFVDMSVIRRIDAEATALQRQGELGLWAPLTGQEAAQIGSGRALERTDMVFPSYREHGVAYCRGVDPVDILSLWRGAASCGWDPTRTHMATPQIVIGAQTLHATGYAMGIKADGGPEAAIVYFGDGATSQGDVNEAMVFAASFGAPVVFFCQNNQWAISEPVGLQARGHLADRAPGFGIPSVRVDGNDVLAVTAVTRKALARARAGEGPSYIEALTYRMGPHTTADDPTRYEDLELRAEWEQRDPLARVRALLATTGYDVEELDARAARAADTAAGGLRSGITSMADPDPESLFEHVLGSPDAWLEDQRERYLLYLASLHGSDHAGSGHAGTDQVAGAR</sequence>
<dbReference type="PANTHER" id="PTHR43380:SF1">
    <property type="entry name" value="2-OXOISOVALERATE DEHYDROGENASE SUBUNIT ALPHA, MITOCHONDRIAL"/>
    <property type="match status" value="1"/>
</dbReference>
<dbReference type="Proteomes" id="UP000187085">
    <property type="component" value="Unassembled WGS sequence"/>
</dbReference>
<dbReference type="GO" id="GO:0000287">
    <property type="term" value="F:magnesium ion binding"/>
    <property type="evidence" value="ECO:0007669"/>
    <property type="project" value="UniProtKB-ARBA"/>
</dbReference>
<keyword evidence="5" id="KW-0670">Pyruvate</keyword>
<evidence type="ECO:0000256" key="3">
    <source>
        <dbReference type="ARBA" id="ARBA00023052"/>
    </source>
</evidence>